<keyword evidence="2" id="KW-0547">Nucleotide-binding</keyword>
<dbReference type="CDD" id="cd18793">
    <property type="entry name" value="SF2_C_SNF"/>
    <property type="match status" value="1"/>
</dbReference>
<evidence type="ECO:0000313" key="6">
    <source>
        <dbReference type="Proteomes" id="UP000824988"/>
    </source>
</evidence>
<evidence type="ECO:0000313" key="5">
    <source>
        <dbReference type="EMBL" id="BBL72854.1"/>
    </source>
</evidence>
<feature type="domain" description="Helicase ATP-binding" evidence="3">
    <location>
        <begin position="954"/>
        <end position="1112"/>
    </location>
</feature>
<dbReference type="Proteomes" id="UP000824988">
    <property type="component" value="Chromosome"/>
</dbReference>
<dbReference type="RefSeq" id="WP_221047795.1">
    <property type="nucleotide sequence ID" value="NZ_AP019782.1"/>
</dbReference>
<organism evidence="5 6">
    <name type="scientific">Methylogaea oryzae</name>
    <dbReference type="NCBI Taxonomy" id="1295382"/>
    <lineage>
        <taxon>Bacteria</taxon>
        <taxon>Pseudomonadati</taxon>
        <taxon>Pseudomonadota</taxon>
        <taxon>Gammaproteobacteria</taxon>
        <taxon>Methylococcales</taxon>
        <taxon>Methylococcaceae</taxon>
        <taxon>Methylogaea</taxon>
    </lineage>
</organism>
<keyword evidence="2" id="KW-0067">ATP-binding</keyword>
<protein>
    <submittedName>
        <fullName evidence="5">Uncharacterized protein</fullName>
    </submittedName>
</protein>
<dbReference type="CDD" id="cd18012">
    <property type="entry name" value="DEXQc_arch_SWI2_SNF2"/>
    <property type="match status" value="1"/>
</dbReference>
<dbReference type="EMBL" id="AP019782">
    <property type="protein sequence ID" value="BBL72854.1"/>
    <property type="molecule type" value="Genomic_DNA"/>
</dbReference>
<proteinExistence type="predicted"/>
<evidence type="ECO:0000259" key="3">
    <source>
        <dbReference type="PROSITE" id="PS51192"/>
    </source>
</evidence>
<keyword evidence="2" id="KW-0347">Helicase</keyword>
<dbReference type="SMART" id="SM00490">
    <property type="entry name" value="HELICc"/>
    <property type="match status" value="1"/>
</dbReference>
<dbReference type="GO" id="GO:0016787">
    <property type="term" value="F:hydrolase activity"/>
    <property type="evidence" value="ECO:0007669"/>
    <property type="project" value="UniProtKB-KW"/>
</dbReference>
<dbReference type="InterPro" id="IPR014001">
    <property type="entry name" value="Helicase_ATP-bd"/>
</dbReference>
<keyword evidence="6" id="KW-1185">Reference proteome</keyword>
<evidence type="ECO:0000256" key="2">
    <source>
        <dbReference type="ARBA" id="ARBA00022806"/>
    </source>
</evidence>
<dbReference type="InterPro" id="IPR001650">
    <property type="entry name" value="Helicase_C-like"/>
</dbReference>
<dbReference type="KEGG" id="moz:MoryE10_34600"/>
<dbReference type="PROSITE" id="PS51194">
    <property type="entry name" value="HELICASE_CTER"/>
    <property type="match status" value="1"/>
</dbReference>
<dbReference type="PANTHER" id="PTHR10799">
    <property type="entry name" value="SNF2/RAD54 HELICASE FAMILY"/>
    <property type="match status" value="1"/>
</dbReference>
<evidence type="ECO:0000259" key="4">
    <source>
        <dbReference type="PROSITE" id="PS51194"/>
    </source>
</evidence>
<keyword evidence="1" id="KW-0378">Hydrolase</keyword>
<dbReference type="InterPro" id="IPR000330">
    <property type="entry name" value="SNF2_N"/>
</dbReference>
<accession>A0A8D5ALH8</accession>
<dbReference type="SMART" id="SM00487">
    <property type="entry name" value="DEXDc"/>
    <property type="match status" value="1"/>
</dbReference>
<gene>
    <name evidence="5" type="ORF">MoryE10_34600</name>
</gene>
<dbReference type="InterPro" id="IPR049730">
    <property type="entry name" value="SNF2/RAD54-like_C"/>
</dbReference>
<dbReference type="Pfam" id="PF00271">
    <property type="entry name" value="Helicase_C"/>
    <property type="match status" value="1"/>
</dbReference>
<reference evidence="5" key="1">
    <citation type="submission" date="2019-06" db="EMBL/GenBank/DDBJ databases">
        <title>Complete genome sequence of Methylogaea oryzae strain JCM16910.</title>
        <authorList>
            <person name="Asakawa S."/>
        </authorList>
    </citation>
    <scope>NUCLEOTIDE SEQUENCE</scope>
    <source>
        <strain evidence="5">E10</strain>
    </source>
</reference>
<sequence length="1398" mass="153840">MVLPKNSAGLFAAYTALAGDAKTLLDLLAVAYTPLPQSELDRALRSLKIKQPAKTLAVPLAQSGLVLVESAYGNTRLYSCALPIVELVARRLAQTGDFDLLAQAVEAVAPLPTPYFQAQKYDFYSPDQLIRAVRIALYRRDFALIEDYYATLRNDRFGLVKARGLGDWRDPADVYRLICGNPFDRDWLLSLPADIVDAALPGLAACAVNDWRHDAALFQLLQEGCAGELGREVPRRWHFFLGIWRLLRGEFEDCAAPMAQSRELGLPAWLALLREGSDSGIARFDASLAELRKLTGKRKAFFPATLGAMHLLALWLRNRGGDARDAESLLALWLKLSGGVPVGPCLASVPGLINSHAPAAVAFAGDLDRLAGLWRGASMDFVLVYLLATWLQREAAQRHLDTALQCLALADAAGFAWPAAELAALIALADPAQTGCKERADAFEQARGMTLLARRFHYEEPWERALRSLANLGAAKAESDELVAPAVETRLGWLVSRPAGPGGAPSYGLELREQKRGPKGWAKGKAVTFKKLAEMAAAGESWLIEQDRQVARHVKQDRHGNGYVMSERGWLALAGHPHLQWADTGQTMELALGRPELLVQKLKDEQVRITLEPPFADDRNIVLWPETPNRLKVAEILGEHRRIRMALGEDGIVVPLSARERVLEALGAVSSVVTVQSDIGGAVADGETVAADPQPRVHLLPEGSGLRVEILVRPFGESGPYYPPAVGGRSVVVETDVKRLHTDRDLKGESQLAQALVDACPILLHATGYQDYAWHVEEPEACLELLLQLQSLAPPARIEWPQGESFRLAGQAGLKQLSVNVRQSRDWFVLNGELRLDDGQILDMQRLLELVGQSQGRFIQLDDGRFLALTDAFRKRLAELDSLAEGHGKERRLHALAAPLLEDWAEEAGEFVYDDAWRDRIARLRDAEALQPILPSNLQAELRDYQVEGYNWLARLAHWGVGACLADDMGLGKTLQALALILSRAPGGPSLVVAPTSVCLNWHSEAVRFAPSLNAQVLGAGDRQKVVEGLGPMDLLVCSYSLLQQSSVAELLGAITWRTIVLDEAQAIKNMATKRSQTAMSLQGEFKLITTGTPVENHLGELWNLFRFINPGLLGSLESFNRRFAAPIERGDKEARHRLKRLVQAFVLRRLKSDVLDELPSRTEITLTVELSEQERAFYEVLRRKAVSDLANSGAGQGEKHLQVLAAIMKLRRACCHSSLAQPGMALPSSKLALFGETLDELLDNRHKALVFSQFVDHLGLLRDYLEEKGIAYQYLDGQTPAAERKKRVDAFQAGQGDVFLISLKAGGVGLNLTAADYVIHMDPWWNPAVEDQASDRAHRMGQLRPVTIYRLVAKDTIEEKIVALHRHKRDLADSVLAGGEAGGKIGTEELLQLIRED</sequence>
<dbReference type="Pfam" id="PF00176">
    <property type="entry name" value="SNF2-rel_dom"/>
    <property type="match status" value="1"/>
</dbReference>
<dbReference type="PROSITE" id="PS51192">
    <property type="entry name" value="HELICASE_ATP_BIND_1"/>
    <property type="match status" value="1"/>
</dbReference>
<dbReference type="GO" id="GO:0005524">
    <property type="term" value="F:ATP binding"/>
    <property type="evidence" value="ECO:0007669"/>
    <property type="project" value="InterPro"/>
</dbReference>
<name>A0A8D5ALH8_9GAMM</name>
<dbReference type="GO" id="GO:0004386">
    <property type="term" value="F:helicase activity"/>
    <property type="evidence" value="ECO:0007669"/>
    <property type="project" value="UniProtKB-KW"/>
</dbReference>
<evidence type="ECO:0000256" key="1">
    <source>
        <dbReference type="ARBA" id="ARBA00022801"/>
    </source>
</evidence>
<feature type="domain" description="Helicase C-terminal" evidence="4">
    <location>
        <begin position="1238"/>
        <end position="1392"/>
    </location>
</feature>